<organism evidence="2">
    <name type="scientific">Oikopleura dioica</name>
    <name type="common">Tunicate</name>
    <dbReference type="NCBI Taxonomy" id="34765"/>
    <lineage>
        <taxon>Eukaryota</taxon>
        <taxon>Metazoa</taxon>
        <taxon>Chordata</taxon>
        <taxon>Tunicata</taxon>
        <taxon>Appendicularia</taxon>
        <taxon>Copelata</taxon>
        <taxon>Oikopleuridae</taxon>
        <taxon>Oikopleura</taxon>
    </lineage>
</organism>
<sequence length="332" mass="36793">MAFKFALIAAAAASRIARQADSENEKLIKECQDTRPWLSCIQAYSNGECSGLGGGCDRTCGLCKTDACYDRIPMPHVKMFEDGVPARAMWPTLSNRAGENSFPRRNTTEMAEFPWENSSFSSFCLNVFKNGLCGSYDSLSITYDHETAIFLSGQPSEYCAFTCGVCKQTSEEPTIKSCFTDHNNIMFALASENSGPAPLTFTEMPDEGSEATTEGYEVNESPEGTEAPETDVIVSAIESILSSEHARERRSLFDFAFEDFGDFFESVPEQFTDLARDLVSCNNMLVKNLDNVEAGEDYVEEPSEATEGNDSPIIDIVHRREQKDFAGIQKYF</sequence>
<evidence type="ECO:0000256" key="1">
    <source>
        <dbReference type="SAM" id="SignalP"/>
    </source>
</evidence>
<protein>
    <recommendedName>
        <fullName evidence="3">ShKT domain-containing protein</fullName>
    </recommendedName>
</protein>
<feature type="non-terminal residue" evidence="2">
    <location>
        <position position="332"/>
    </location>
</feature>
<keyword evidence="1" id="KW-0732">Signal</keyword>
<feature type="chain" id="PRO_5003192644" description="ShKT domain-containing protein" evidence="1">
    <location>
        <begin position="23"/>
        <end position="332"/>
    </location>
</feature>
<dbReference type="AlphaFoldDB" id="E4Z141"/>
<proteinExistence type="predicted"/>
<dbReference type="EMBL" id="FN656432">
    <property type="protein sequence ID" value="CBY41419.1"/>
    <property type="molecule type" value="Genomic_DNA"/>
</dbReference>
<gene>
    <name evidence="2" type="ORF">GSOID_T00023490001</name>
</gene>
<evidence type="ECO:0000313" key="2">
    <source>
        <dbReference type="EMBL" id="CBY41419.1"/>
    </source>
</evidence>
<dbReference type="Proteomes" id="UP000011014">
    <property type="component" value="Unassembled WGS sequence"/>
</dbReference>
<feature type="signal peptide" evidence="1">
    <location>
        <begin position="1"/>
        <end position="22"/>
    </location>
</feature>
<name>E4Z141_OIKDI</name>
<evidence type="ECO:0008006" key="3">
    <source>
        <dbReference type="Google" id="ProtNLM"/>
    </source>
</evidence>
<reference evidence="2" key="1">
    <citation type="journal article" date="2010" name="Science">
        <title>Plasticity of animal genome architecture unmasked by rapid evolution of a pelagic tunicate.</title>
        <authorList>
            <person name="Denoeud F."/>
            <person name="Henriet S."/>
            <person name="Mungpakdee S."/>
            <person name="Aury J.M."/>
            <person name="Da Silva C."/>
            <person name="Brinkmann H."/>
            <person name="Mikhaleva J."/>
            <person name="Olsen L.C."/>
            <person name="Jubin C."/>
            <person name="Canestro C."/>
            <person name="Bouquet J.M."/>
            <person name="Danks G."/>
            <person name="Poulain J."/>
            <person name="Campsteijn C."/>
            <person name="Adamski M."/>
            <person name="Cross I."/>
            <person name="Yadetie F."/>
            <person name="Muffato M."/>
            <person name="Louis A."/>
            <person name="Butcher S."/>
            <person name="Tsagkogeorga G."/>
            <person name="Konrad A."/>
            <person name="Singh S."/>
            <person name="Jensen M.F."/>
            <person name="Cong E.H."/>
            <person name="Eikeseth-Otteraa H."/>
            <person name="Noel B."/>
            <person name="Anthouard V."/>
            <person name="Porcel B.M."/>
            <person name="Kachouri-Lafond R."/>
            <person name="Nishino A."/>
            <person name="Ugolini M."/>
            <person name="Chourrout P."/>
            <person name="Nishida H."/>
            <person name="Aasland R."/>
            <person name="Huzurbazar S."/>
            <person name="Westhof E."/>
            <person name="Delsuc F."/>
            <person name="Lehrach H."/>
            <person name="Reinhardt R."/>
            <person name="Weissenbach J."/>
            <person name="Roy S.W."/>
            <person name="Artiguenave F."/>
            <person name="Postlethwait J.H."/>
            <person name="Manak J.R."/>
            <person name="Thompson E.M."/>
            <person name="Jaillon O."/>
            <person name="Du Pasquier L."/>
            <person name="Boudinot P."/>
            <person name="Liberles D.A."/>
            <person name="Volff J.N."/>
            <person name="Philippe H."/>
            <person name="Lenhard B."/>
            <person name="Roest Crollius H."/>
            <person name="Wincker P."/>
            <person name="Chourrout D."/>
        </authorList>
    </citation>
    <scope>NUCLEOTIDE SEQUENCE [LARGE SCALE GENOMIC DNA]</scope>
</reference>
<accession>E4Z141</accession>